<evidence type="ECO:0000256" key="9">
    <source>
        <dbReference type="ARBA" id="ARBA00023004"/>
    </source>
</evidence>
<keyword evidence="7" id="KW-0227">DNA damage</keyword>
<dbReference type="SMART" id="SM00987">
    <property type="entry name" value="UreE_C"/>
    <property type="match status" value="1"/>
</dbReference>
<reference evidence="13 14" key="1">
    <citation type="submission" date="2023-02" db="EMBL/GenBank/DDBJ databases">
        <title>Host association and intracellularity evolved multiple times independently in the Rickettsiales.</title>
        <authorList>
            <person name="Castelli M."/>
            <person name="Nardi T."/>
            <person name="Gammuto L."/>
            <person name="Bellinzona G."/>
            <person name="Sabaneyeva E."/>
            <person name="Potekhin A."/>
            <person name="Serra V."/>
            <person name="Petroni G."/>
            <person name="Sassera D."/>
        </authorList>
    </citation>
    <scope>NUCLEOTIDE SEQUENCE [LARGE SCALE GENOMIC DNA]</scope>
    <source>
        <strain evidence="13 14">BOD18</strain>
    </source>
</reference>
<keyword evidence="10" id="KW-0411">Iron-sulfur</keyword>
<dbReference type="InterPro" id="IPR036895">
    <property type="entry name" value="Uracil-DNA_glycosylase-like_sf"/>
</dbReference>
<evidence type="ECO:0000256" key="5">
    <source>
        <dbReference type="ARBA" id="ARBA00022485"/>
    </source>
</evidence>
<keyword evidence="14" id="KW-1185">Reference proteome</keyword>
<dbReference type="EMBL" id="JARGYT010000011">
    <property type="protein sequence ID" value="MDZ5761946.1"/>
    <property type="molecule type" value="Genomic_DNA"/>
</dbReference>
<proteinExistence type="inferred from homology"/>
<evidence type="ECO:0000256" key="6">
    <source>
        <dbReference type="ARBA" id="ARBA00022723"/>
    </source>
</evidence>
<gene>
    <name evidence="13" type="ORF">Cyrtocomes_00310</name>
</gene>
<dbReference type="PANTHER" id="PTHR33693:SF1">
    <property type="entry name" value="TYPE-4 URACIL-DNA GLYCOSYLASE"/>
    <property type="match status" value="1"/>
</dbReference>
<dbReference type="InterPro" id="IPR051536">
    <property type="entry name" value="UDG_Type-4/5"/>
</dbReference>
<name>A0ABU5L743_9RICK</name>
<evidence type="ECO:0000256" key="10">
    <source>
        <dbReference type="ARBA" id="ARBA00023014"/>
    </source>
</evidence>
<evidence type="ECO:0000256" key="3">
    <source>
        <dbReference type="ARBA" id="ARBA00012030"/>
    </source>
</evidence>
<dbReference type="Gene3D" id="3.40.470.10">
    <property type="entry name" value="Uracil-DNA glycosylase-like domain"/>
    <property type="match status" value="1"/>
</dbReference>
<evidence type="ECO:0000259" key="12">
    <source>
        <dbReference type="SMART" id="SM00986"/>
    </source>
</evidence>
<dbReference type="InterPro" id="IPR005273">
    <property type="entry name" value="Ura-DNA_glyco_family4"/>
</dbReference>
<dbReference type="InterPro" id="IPR005122">
    <property type="entry name" value="Uracil-DNA_glycosylase-like"/>
</dbReference>
<dbReference type="PANTHER" id="PTHR33693">
    <property type="entry name" value="TYPE-5 URACIL-DNA GLYCOSYLASE"/>
    <property type="match status" value="1"/>
</dbReference>
<sequence length="229" mass="26357">MDNSLLKLYLEAGCDSFYSNKPISRLLSKSSVDELDSCNNILKLREIIENYDGCELKKFSTNTVIYDGALDARVMAIGEAPGAEEDATGIPFCGRSGKLLDAIFRCFSLYRETNLFITNTVFWRPPNNRRPTEIEVLKCRPFLEKLIAIISPSLIIMVGSTAVEVLMQQLITMQQARKQKFSYRNKYLQNEIDAVAVFHPSYLLRQPTRKRDMWKDMIKIKMDYLDNMI</sequence>
<evidence type="ECO:0000256" key="1">
    <source>
        <dbReference type="ARBA" id="ARBA00001400"/>
    </source>
</evidence>
<feature type="domain" description="Uracil-DNA glycosylase-like" evidence="12">
    <location>
        <begin position="65"/>
        <end position="218"/>
    </location>
</feature>
<evidence type="ECO:0000313" key="13">
    <source>
        <dbReference type="EMBL" id="MDZ5761946.1"/>
    </source>
</evidence>
<keyword evidence="5" id="KW-0004">4Fe-4S</keyword>
<evidence type="ECO:0000256" key="11">
    <source>
        <dbReference type="ARBA" id="ARBA00023204"/>
    </source>
</evidence>
<keyword evidence="6" id="KW-0479">Metal-binding</keyword>
<keyword evidence="9" id="KW-0408">Iron</keyword>
<evidence type="ECO:0000256" key="7">
    <source>
        <dbReference type="ARBA" id="ARBA00022763"/>
    </source>
</evidence>
<dbReference type="SMART" id="SM00986">
    <property type="entry name" value="UDG"/>
    <property type="match status" value="1"/>
</dbReference>
<dbReference type="CDD" id="cd10030">
    <property type="entry name" value="UDG-F4_TTUDGA_SPO1dp_like"/>
    <property type="match status" value="1"/>
</dbReference>
<keyword evidence="11" id="KW-0234">DNA repair</keyword>
<evidence type="ECO:0000256" key="2">
    <source>
        <dbReference type="ARBA" id="ARBA00006521"/>
    </source>
</evidence>
<dbReference type="RefSeq" id="WP_322497444.1">
    <property type="nucleotide sequence ID" value="NZ_JARGYT010000011.1"/>
</dbReference>
<dbReference type="Proteomes" id="UP001293791">
    <property type="component" value="Unassembled WGS sequence"/>
</dbReference>
<evidence type="ECO:0000256" key="8">
    <source>
        <dbReference type="ARBA" id="ARBA00022801"/>
    </source>
</evidence>
<comment type="similarity">
    <text evidence="2">Belongs to the uracil-DNA glycosylase (UDG) superfamily. Type 4 (UDGa) family.</text>
</comment>
<dbReference type="NCBIfam" id="TIGR00758">
    <property type="entry name" value="UDG_fam4"/>
    <property type="match status" value="1"/>
</dbReference>
<organism evidence="13 14">
    <name type="scientific">Candidatus Cyrtobacter comes</name>
    <dbReference type="NCBI Taxonomy" id="675776"/>
    <lineage>
        <taxon>Bacteria</taxon>
        <taxon>Pseudomonadati</taxon>
        <taxon>Pseudomonadota</taxon>
        <taxon>Alphaproteobacteria</taxon>
        <taxon>Rickettsiales</taxon>
        <taxon>Candidatus Midichloriaceae</taxon>
        <taxon>Candidatus Cyrtobacter</taxon>
    </lineage>
</organism>
<keyword evidence="8" id="KW-0378">Hydrolase</keyword>
<protein>
    <recommendedName>
        <fullName evidence="4">Type-4 uracil-DNA glycosylase</fullName>
        <ecNumber evidence="3">3.2.2.27</ecNumber>
    </recommendedName>
</protein>
<accession>A0ABU5L743</accession>
<comment type="caution">
    <text evidence="13">The sequence shown here is derived from an EMBL/GenBank/DDBJ whole genome shotgun (WGS) entry which is preliminary data.</text>
</comment>
<dbReference type="Pfam" id="PF03167">
    <property type="entry name" value="UDG"/>
    <property type="match status" value="1"/>
</dbReference>
<dbReference type="SUPFAM" id="SSF52141">
    <property type="entry name" value="Uracil-DNA glycosylase-like"/>
    <property type="match status" value="1"/>
</dbReference>
<dbReference type="EC" id="3.2.2.27" evidence="3"/>
<evidence type="ECO:0000256" key="4">
    <source>
        <dbReference type="ARBA" id="ARBA00019403"/>
    </source>
</evidence>
<comment type="catalytic activity">
    <reaction evidence="1">
        <text>Hydrolyzes single-stranded DNA or mismatched double-stranded DNA and polynucleotides, releasing free uracil.</text>
        <dbReference type="EC" id="3.2.2.27"/>
    </reaction>
</comment>
<evidence type="ECO:0000313" key="14">
    <source>
        <dbReference type="Proteomes" id="UP001293791"/>
    </source>
</evidence>